<dbReference type="InterPro" id="IPR000014">
    <property type="entry name" value="PAS"/>
</dbReference>
<dbReference type="Pfam" id="PF13426">
    <property type="entry name" value="PAS_9"/>
    <property type="match status" value="1"/>
</dbReference>
<dbReference type="CDD" id="cd00130">
    <property type="entry name" value="PAS"/>
    <property type="match status" value="1"/>
</dbReference>
<dbReference type="SUPFAM" id="SSF55785">
    <property type="entry name" value="PYP-like sensor domain (PAS domain)"/>
    <property type="match status" value="1"/>
</dbReference>
<organism evidence="6 7">
    <name type="scientific">Ophiocordyceps camponoti-rufipedis</name>
    <dbReference type="NCBI Taxonomy" id="2004952"/>
    <lineage>
        <taxon>Eukaryota</taxon>
        <taxon>Fungi</taxon>
        <taxon>Dikarya</taxon>
        <taxon>Ascomycota</taxon>
        <taxon>Pezizomycotina</taxon>
        <taxon>Sordariomycetes</taxon>
        <taxon>Hypocreomycetidae</taxon>
        <taxon>Hypocreales</taxon>
        <taxon>Ophiocordycipitaceae</taxon>
        <taxon>Ophiocordyceps</taxon>
    </lineage>
</organism>
<comment type="caution">
    <text evidence="6">The sequence shown here is derived from an EMBL/GenBank/DDBJ whole genome shotgun (WGS) entry which is preliminary data.</text>
</comment>
<dbReference type="InterPro" id="IPR035965">
    <property type="entry name" value="PAS-like_dom_sf"/>
</dbReference>
<sequence length="245" mass="26522">MLHSASGRRRPSSLHLESSDRDESAAAAAAVSSSSSSSPPPRRRSSSLVMASEGPQPPPLNNWETRALDYRFSPAAPVDVAAAQASWCQPRRDPLIFPGLYSGSGFDLMNLLLRIISRPSPQIELGAVDCSVALVVCDLDVADAPIVYASDSFCDMTGYSKAEVLGRNCRFLQSPGHNRSRMPVAASTKVMAQQISRAVETGREIQVTLPNYKKNGQLFNNLLSIIPVDRHAGHRYAVGFQVQVD</sequence>
<reference evidence="6 7" key="1">
    <citation type="submission" date="2017-06" db="EMBL/GenBank/DDBJ databases">
        <title>Ant-infecting Ophiocordyceps genomes reveal a high diversity of potential behavioral manipulation genes and a possible major role for enterotoxins.</title>
        <authorList>
            <person name="De Bekker C."/>
            <person name="Evans H.C."/>
            <person name="Brachmann A."/>
            <person name="Hughes D.P."/>
        </authorList>
    </citation>
    <scope>NUCLEOTIDE SEQUENCE [LARGE SCALE GENOMIC DNA]</scope>
    <source>
        <strain evidence="6 7">Map16</strain>
    </source>
</reference>
<keyword evidence="1" id="KW-0285">Flavoprotein</keyword>
<evidence type="ECO:0000256" key="3">
    <source>
        <dbReference type="ARBA" id="ARBA00022991"/>
    </source>
</evidence>
<dbReference type="Proteomes" id="UP000226431">
    <property type="component" value="Unassembled WGS sequence"/>
</dbReference>
<dbReference type="OrthoDB" id="447251at2759"/>
<name>A0A2C5Z3K9_9HYPO</name>
<dbReference type="PANTHER" id="PTHR47429">
    <property type="entry name" value="PROTEIN TWIN LOV 1"/>
    <property type="match status" value="1"/>
</dbReference>
<accession>A0A2C5Z3K9</accession>
<dbReference type="Gene3D" id="3.30.450.20">
    <property type="entry name" value="PAS domain"/>
    <property type="match status" value="1"/>
</dbReference>
<dbReference type="PROSITE" id="PS50112">
    <property type="entry name" value="PAS"/>
    <property type="match status" value="1"/>
</dbReference>
<dbReference type="PANTHER" id="PTHR47429:SF7">
    <property type="entry name" value="GATA-FACTOR"/>
    <property type="match status" value="1"/>
</dbReference>
<feature type="compositionally biased region" description="Basic residues" evidence="4">
    <location>
        <begin position="1"/>
        <end position="12"/>
    </location>
</feature>
<evidence type="ECO:0000259" key="5">
    <source>
        <dbReference type="PROSITE" id="PS50112"/>
    </source>
</evidence>
<gene>
    <name evidence="6" type="ORF">CDD80_3575</name>
</gene>
<keyword evidence="3" id="KW-0157">Chromophore</keyword>
<proteinExistence type="predicted"/>
<feature type="domain" description="PAS" evidence="5">
    <location>
        <begin position="142"/>
        <end position="168"/>
    </location>
</feature>
<dbReference type="EMBL" id="NJES01000319">
    <property type="protein sequence ID" value="PHH73761.1"/>
    <property type="molecule type" value="Genomic_DNA"/>
</dbReference>
<keyword evidence="7" id="KW-1185">Reference proteome</keyword>
<dbReference type="NCBIfam" id="TIGR00229">
    <property type="entry name" value="sensory_box"/>
    <property type="match status" value="1"/>
</dbReference>
<evidence type="ECO:0000256" key="1">
    <source>
        <dbReference type="ARBA" id="ARBA00022630"/>
    </source>
</evidence>
<evidence type="ECO:0000313" key="6">
    <source>
        <dbReference type="EMBL" id="PHH73761.1"/>
    </source>
</evidence>
<dbReference type="STRING" id="2004952.A0A2C5Z3K9"/>
<keyword evidence="2" id="KW-0288">FMN</keyword>
<feature type="compositionally biased region" description="Low complexity" evidence="4">
    <location>
        <begin position="25"/>
        <end position="37"/>
    </location>
</feature>
<evidence type="ECO:0000256" key="4">
    <source>
        <dbReference type="SAM" id="MobiDB-lite"/>
    </source>
</evidence>
<dbReference type="AlphaFoldDB" id="A0A2C5Z3K9"/>
<dbReference type="GO" id="GO:0005634">
    <property type="term" value="C:nucleus"/>
    <property type="evidence" value="ECO:0007669"/>
    <property type="project" value="TreeGrafter"/>
</dbReference>
<protein>
    <recommendedName>
        <fullName evidence="5">PAS domain-containing protein</fullName>
    </recommendedName>
</protein>
<evidence type="ECO:0000256" key="2">
    <source>
        <dbReference type="ARBA" id="ARBA00022643"/>
    </source>
</evidence>
<feature type="region of interest" description="Disordered" evidence="4">
    <location>
        <begin position="1"/>
        <end position="62"/>
    </location>
</feature>
<evidence type="ECO:0000313" key="7">
    <source>
        <dbReference type="Proteomes" id="UP000226431"/>
    </source>
</evidence>